<dbReference type="InterPro" id="IPR020846">
    <property type="entry name" value="MFS_dom"/>
</dbReference>
<keyword evidence="8" id="KW-1185">Reference proteome</keyword>
<organism evidence="7 8">
    <name type="scientific">Lysobacter brunescens</name>
    <dbReference type="NCBI Taxonomy" id="262323"/>
    <lineage>
        <taxon>Bacteria</taxon>
        <taxon>Pseudomonadati</taxon>
        <taxon>Pseudomonadota</taxon>
        <taxon>Gammaproteobacteria</taxon>
        <taxon>Lysobacterales</taxon>
        <taxon>Lysobacteraceae</taxon>
        <taxon>Lysobacter</taxon>
    </lineage>
</organism>
<dbReference type="SUPFAM" id="SSF103473">
    <property type="entry name" value="MFS general substrate transporter"/>
    <property type="match status" value="1"/>
</dbReference>
<reference evidence="8" key="1">
    <citation type="journal article" date="2019" name="Int. J. Syst. Evol. Microbiol.">
        <title>The Global Catalogue of Microorganisms (GCM) 10K type strain sequencing project: providing services to taxonomists for standard genome sequencing and annotation.</title>
        <authorList>
            <consortium name="The Broad Institute Genomics Platform"/>
            <consortium name="The Broad Institute Genome Sequencing Center for Infectious Disease"/>
            <person name="Wu L."/>
            <person name="Ma J."/>
        </authorList>
    </citation>
    <scope>NUCLEOTIDE SEQUENCE [LARGE SCALE GENOMIC DNA]</scope>
    <source>
        <strain evidence="8">CCUG 55585</strain>
    </source>
</reference>
<dbReference type="PROSITE" id="PS50850">
    <property type="entry name" value="MFS"/>
    <property type="match status" value="1"/>
</dbReference>
<comment type="caution">
    <text evidence="7">The sequence shown here is derived from an EMBL/GenBank/DDBJ whole genome shotgun (WGS) entry which is preliminary data.</text>
</comment>
<sequence>MSDHDATTFDESITAHEAAPASILAPQYRATTVGLVSLVALVAFESMAVAAAMPTVARALDGLPLYALAFGITLATSVVGMVVGGQWSDRHGPATSLWPGLACFVIGLLVAGLANDMRMLLAGRLLQGLGAGAISVSLFVLAGRCYPQSLRPRLFAAFSAAWVVPSLLGPALSGWMADTIGWRWVFLAVPLAALPAAWMLRPALRGHADTAAQVPRRGRAAWACGAALGLCLLYLGGQTRGGAALAMLVPGAALAFACTWRLLPRGTLLAAHGLPSVVALRGLVCAAFFGTEAFLPLLLSRERGLSPVWAGVALSVGALGWSLGSQYQGHARNGWSRHRFLRVGTGAVFSGLVLTCAATWPSVPVWLAILGWTLAGLGMGLISASLSMLALSMSAPGEEGANGSALQLCEATVVAGSMAVGGSLFAALLATSAQAAYLANFAIALLMALLAMAIVGRTGARGLVVN</sequence>
<proteinExistence type="predicted"/>
<feature type="transmembrane region" description="Helical" evidence="5">
    <location>
        <begin position="65"/>
        <end position="85"/>
    </location>
</feature>
<feature type="transmembrane region" description="Helical" evidence="5">
    <location>
        <begin position="309"/>
        <end position="328"/>
    </location>
</feature>
<feature type="transmembrane region" description="Helical" evidence="5">
    <location>
        <begin position="33"/>
        <end position="53"/>
    </location>
</feature>
<feature type="transmembrane region" description="Helical" evidence="5">
    <location>
        <begin position="366"/>
        <end position="391"/>
    </location>
</feature>
<feature type="transmembrane region" description="Helical" evidence="5">
    <location>
        <begin position="97"/>
        <end position="115"/>
    </location>
</feature>
<dbReference type="PANTHER" id="PTHR23501:SF154">
    <property type="entry name" value="MULTIDRUG-EFFLUX TRANSPORTER RV1634-RELATED"/>
    <property type="match status" value="1"/>
</dbReference>
<dbReference type="PANTHER" id="PTHR23501">
    <property type="entry name" value="MAJOR FACILITATOR SUPERFAMILY"/>
    <property type="match status" value="1"/>
</dbReference>
<feature type="transmembrane region" description="Helical" evidence="5">
    <location>
        <begin position="243"/>
        <end position="263"/>
    </location>
</feature>
<evidence type="ECO:0000313" key="8">
    <source>
        <dbReference type="Proteomes" id="UP001597110"/>
    </source>
</evidence>
<dbReference type="Gene3D" id="1.20.1720.10">
    <property type="entry name" value="Multidrug resistance protein D"/>
    <property type="match status" value="1"/>
</dbReference>
<accession>A0ABW2YA92</accession>
<feature type="transmembrane region" description="Helical" evidence="5">
    <location>
        <begin position="154"/>
        <end position="175"/>
    </location>
</feature>
<comment type="subcellular location">
    <subcellularLocation>
        <location evidence="1">Membrane</location>
        <topology evidence="1">Multi-pass membrane protein</topology>
    </subcellularLocation>
</comment>
<dbReference type="Pfam" id="PF07690">
    <property type="entry name" value="MFS_1"/>
    <property type="match status" value="1"/>
</dbReference>
<dbReference type="Proteomes" id="UP001597110">
    <property type="component" value="Unassembled WGS sequence"/>
</dbReference>
<feature type="transmembrane region" description="Helical" evidence="5">
    <location>
        <begin position="411"/>
        <end position="430"/>
    </location>
</feature>
<feature type="transmembrane region" description="Helical" evidence="5">
    <location>
        <begin position="181"/>
        <end position="200"/>
    </location>
</feature>
<evidence type="ECO:0000256" key="5">
    <source>
        <dbReference type="SAM" id="Phobius"/>
    </source>
</evidence>
<protein>
    <submittedName>
        <fullName evidence="7">MFS transporter</fullName>
    </submittedName>
</protein>
<evidence type="ECO:0000313" key="7">
    <source>
        <dbReference type="EMBL" id="MFD0725381.1"/>
    </source>
</evidence>
<gene>
    <name evidence="7" type="ORF">ACFQ0E_07155</name>
</gene>
<name>A0ABW2YA92_9GAMM</name>
<feature type="transmembrane region" description="Helical" evidence="5">
    <location>
        <begin position="121"/>
        <end position="142"/>
    </location>
</feature>
<dbReference type="InterPro" id="IPR036259">
    <property type="entry name" value="MFS_trans_sf"/>
</dbReference>
<keyword evidence="3 5" id="KW-1133">Transmembrane helix</keyword>
<evidence type="ECO:0000256" key="3">
    <source>
        <dbReference type="ARBA" id="ARBA00022989"/>
    </source>
</evidence>
<feature type="transmembrane region" description="Helical" evidence="5">
    <location>
        <begin position="270"/>
        <end position="289"/>
    </location>
</feature>
<keyword evidence="2 5" id="KW-0812">Transmembrane</keyword>
<keyword evidence="4 5" id="KW-0472">Membrane</keyword>
<dbReference type="EMBL" id="JBHTIF010000001">
    <property type="protein sequence ID" value="MFD0725381.1"/>
    <property type="molecule type" value="Genomic_DNA"/>
</dbReference>
<feature type="domain" description="Major facilitator superfamily (MFS) profile" evidence="6">
    <location>
        <begin position="31"/>
        <end position="459"/>
    </location>
</feature>
<evidence type="ECO:0000256" key="1">
    <source>
        <dbReference type="ARBA" id="ARBA00004141"/>
    </source>
</evidence>
<feature type="transmembrane region" description="Helical" evidence="5">
    <location>
        <begin position="220"/>
        <end position="237"/>
    </location>
</feature>
<dbReference type="RefSeq" id="WP_386823008.1">
    <property type="nucleotide sequence ID" value="NZ_JBHTIF010000001.1"/>
</dbReference>
<evidence type="ECO:0000256" key="2">
    <source>
        <dbReference type="ARBA" id="ARBA00022692"/>
    </source>
</evidence>
<evidence type="ECO:0000256" key="4">
    <source>
        <dbReference type="ARBA" id="ARBA00023136"/>
    </source>
</evidence>
<evidence type="ECO:0000259" key="6">
    <source>
        <dbReference type="PROSITE" id="PS50850"/>
    </source>
</evidence>
<feature type="transmembrane region" description="Helical" evidence="5">
    <location>
        <begin position="436"/>
        <end position="456"/>
    </location>
</feature>
<feature type="transmembrane region" description="Helical" evidence="5">
    <location>
        <begin position="340"/>
        <end position="360"/>
    </location>
</feature>
<dbReference type="InterPro" id="IPR011701">
    <property type="entry name" value="MFS"/>
</dbReference>
<dbReference type="Gene3D" id="1.20.1250.20">
    <property type="entry name" value="MFS general substrate transporter like domains"/>
    <property type="match status" value="1"/>
</dbReference>